<evidence type="ECO:0008006" key="10">
    <source>
        <dbReference type="Google" id="ProtNLM"/>
    </source>
</evidence>
<evidence type="ECO:0000256" key="3">
    <source>
        <dbReference type="ARBA" id="ARBA00022737"/>
    </source>
</evidence>
<evidence type="ECO:0000256" key="4">
    <source>
        <dbReference type="SAM" id="Phobius"/>
    </source>
</evidence>
<dbReference type="STRING" id="64144.ENSATEP00000009120"/>
<evidence type="ECO:0000313" key="8">
    <source>
        <dbReference type="Ensembl" id="ENSATEP00000009120.2"/>
    </source>
</evidence>
<reference evidence="8" key="2">
    <citation type="submission" date="2025-08" db="UniProtKB">
        <authorList>
            <consortium name="Ensembl"/>
        </authorList>
    </citation>
    <scope>IDENTIFICATION</scope>
</reference>
<dbReference type="GeneID" id="113169180"/>
<dbReference type="GO" id="GO:0005886">
    <property type="term" value="C:plasma membrane"/>
    <property type="evidence" value="ECO:0007669"/>
    <property type="project" value="TreeGrafter"/>
</dbReference>
<feature type="domain" description="LRRCT" evidence="7">
    <location>
        <begin position="236"/>
        <end position="284"/>
    </location>
</feature>
<reference evidence="8" key="1">
    <citation type="submission" date="2021-04" db="EMBL/GenBank/DDBJ databases">
        <authorList>
            <consortium name="Wellcome Sanger Institute Data Sharing"/>
        </authorList>
    </citation>
    <scope>NUCLEOTIDE SEQUENCE [LARGE SCALE GENOMIC DNA]</scope>
</reference>
<dbReference type="Pfam" id="PF13855">
    <property type="entry name" value="LRR_8"/>
    <property type="match status" value="1"/>
</dbReference>
<dbReference type="SMART" id="SM00082">
    <property type="entry name" value="LRRCT"/>
    <property type="match status" value="1"/>
</dbReference>
<feature type="signal peptide" evidence="5">
    <location>
        <begin position="1"/>
        <end position="40"/>
    </location>
</feature>
<feature type="domain" description="LRRNT" evidence="6">
    <location>
        <begin position="43"/>
        <end position="77"/>
    </location>
</feature>
<dbReference type="SUPFAM" id="SSF52058">
    <property type="entry name" value="L domain-like"/>
    <property type="match status" value="1"/>
</dbReference>
<proteinExistence type="predicted"/>
<dbReference type="Proteomes" id="UP000265040">
    <property type="component" value="Chromosome 14"/>
</dbReference>
<keyword evidence="4" id="KW-0812">Transmembrane</keyword>
<evidence type="ECO:0000259" key="6">
    <source>
        <dbReference type="SMART" id="SM00013"/>
    </source>
</evidence>
<dbReference type="RefSeq" id="XP_026226155.1">
    <property type="nucleotide sequence ID" value="XM_026370370.1"/>
</dbReference>
<evidence type="ECO:0000256" key="5">
    <source>
        <dbReference type="SAM" id="SignalP"/>
    </source>
</evidence>
<keyword evidence="4" id="KW-1133">Transmembrane helix</keyword>
<dbReference type="GeneTree" id="ENSGT00940000154868"/>
<keyword evidence="4" id="KW-0472">Membrane</keyword>
<evidence type="ECO:0000256" key="1">
    <source>
        <dbReference type="ARBA" id="ARBA00022614"/>
    </source>
</evidence>
<organism evidence="8 9">
    <name type="scientific">Anabas testudineus</name>
    <name type="common">Climbing perch</name>
    <name type="synonym">Anthias testudineus</name>
    <dbReference type="NCBI Taxonomy" id="64144"/>
    <lineage>
        <taxon>Eukaryota</taxon>
        <taxon>Metazoa</taxon>
        <taxon>Chordata</taxon>
        <taxon>Craniata</taxon>
        <taxon>Vertebrata</taxon>
        <taxon>Euteleostomi</taxon>
        <taxon>Actinopterygii</taxon>
        <taxon>Neopterygii</taxon>
        <taxon>Teleostei</taxon>
        <taxon>Neoteleostei</taxon>
        <taxon>Acanthomorphata</taxon>
        <taxon>Anabantaria</taxon>
        <taxon>Anabantiformes</taxon>
        <taxon>Anabantoidei</taxon>
        <taxon>Anabantidae</taxon>
        <taxon>Anabas</taxon>
    </lineage>
</organism>
<dbReference type="InterPro" id="IPR003591">
    <property type="entry name" value="Leu-rich_rpt_typical-subtyp"/>
</dbReference>
<dbReference type="OMA" id="CNCELEV"/>
<dbReference type="AlphaFoldDB" id="A0A3Q1HNF1"/>
<dbReference type="SMART" id="SM00013">
    <property type="entry name" value="LRRNT"/>
    <property type="match status" value="1"/>
</dbReference>
<dbReference type="InParanoid" id="A0A3Q1HNF1"/>
<dbReference type="Ensembl" id="ENSATET00000009279.3">
    <property type="protein sequence ID" value="ENSATEP00000009120.2"/>
    <property type="gene ID" value="ENSATEG00000006401.3"/>
</dbReference>
<protein>
    <recommendedName>
        <fullName evidence="10">LRRCT domain-containing protein</fullName>
    </recommendedName>
</protein>
<keyword evidence="3" id="KW-0677">Repeat</keyword>
<evidence type="ECO:0000256" key="2">
    <source>
        <dbReference type="ARBA" id="ARBA00022729"/>
    </source>
</evidence>
<dbReference type="PROSITE" id="PS51450">
    <property type="entry name" value="LRR"/>
    <property type="match status" value="2"/>
</dbReference>
<accession>A0A3Q1HNF1</accession>
<dbReference type="InterPro" id="IPR052286">
    <property type="entry name" value="Wnt_signaling_inhibitor"/>
</dbReference>
<dbReference type="InterPro" id="IPR032675">
    <property type="entry name" value="LRR_dom_sf"/>
</dbReference>
<keyword evidence="1" id="KW-0433">Leucine-rich repeat</keyword>
<keyword evidence="9" id="KW-1185">Reference proteome</keyword>
<name>A0A3Q1HNF1_ANATE</name>
<sequence>MRGKMWMFHSADDSKCLFSIWKQCLYCAAVACLLFAPVRTNDACPASCICARESGTVTCRDGEDTEVPGDIPKWTSTLILKGQNISTLQRGAFMTNGTELEIMTLSLSYNGIRAIETDAFLGIPRLHLLDLSHNQLESISAEAFHGLSELRSLYLNYSILPSVAAQLSNALSARSLRNLHRLELAGNQLKSIPLMRLDIYNLHALVLVNNSIETLGRENVTNLYQQRRIRVYLSLNPFRCNCELEAFYYWLKNSSQCPDAGRLLCSEPEDKRGSPVEKLRVDCMNENLEAVSYVFLGIVLALIGVVFLMVLYLNRGGIKRWLNNIREACRDQMEVYHYRYEQDSDPRLANVAV</sequence>
<dbReference type="InterPro" id="IPR001611">
    <property type="entry name" value="Leu-rich_rpt"/>
</dbReference>
<dbReference type="PANTHER" id="PTHR24364">
    <property type="entry name" value="LP06937P"/>
    <property type="match status" value="1"/>
</dbReference>
<dbReference type="GO" id="GO:0090090">
    <property type="term" value="P:negative regulation of canonical Wnt signaling pathway"/>
    <property type="evidence" value="ECO:0007669"/>
    <property type="project" value="TreeGrafter"/>
</dbReference>
<keyword evidence="2 5" id="KW-0732">Signal</keyword>
<dbReference type="PANTHER" id="PTHR24364:SF16">
    <property type="entry name" value="TROPHOBLAST GLYCOPROTEIN-LIKE"/>
    <property type="match status" value="1"/>
</dbReference>
<feature type="chain" id="PRO_5043780892" description="LRRCT domain-containing protein" evidence="5">
    <location>
        <begin position="41"/>
        <end position="353"/>
    </location>
</feature>
<dbReference type="InterPro" id="IPR000372">
    <property type="entry name" value="LRRNT"/>
</dbReference>
<dbReference type="SMART" id="SM00369">
    <property type="entry name" value="LRR_TYP"/>
    <property type="match status" value="4"/>
</dbReference>
<dbReference type="InterPro" id="IPR000483">
    <property type="entry name" value="Cys-rich_flank_reg_C"/>
</dbReference>
<evidence type="ECO:0000313" key="9">
    <source>
        <dbReference type="Proteomes" id="UP000265040"/>
    </source>
</evidence>
<dbReference type="CTD" id="100507050"/>
<feature type="transmembrane region" description="Helical" evidence="4">
    <location>
        <begin position="290"/>
        <end position="313"/>
    </location>
</feature>
<reference evidence="8" key="3">
    <citation type="submission" date="2025-09" db="UniProtKB">
        <authorList>
            <consortium name="Ensembl"/>
        </authorList>
    </citation>
    <scope>IDENTIFICATION</scope>
</reference>
<evidence type="ECO:0000259" key="7">
    <source>
        <dbReference type="SMART" id="SM00082"/>
    </source>
</evidence>
<dbReference type="Gene3D" id="3.80.10.10">
    <property type="entry name" value="Ribonuclease Inhibitor"/>
    <property type="match status" value="2"/>
</dbReference>